<evidence type="ECO:0000256" key="6">
    <source>
        <dbReference type="ARBA" id="ARBA00023287"/>
    </source>
</evidence>
<feature type="domain" description="LysM" evidence="9">
    <location>
        <begin position="194"/>
        <end position="237"/>
    </location>
</feature>
<dbReference type="CDD" id="cd06583">
    <property type="entry name" value="PGRP"/>
    <property type="match status" value="1"/>
</dbReference>
<evidence type="ECO:0000313" key="10">
    <source>
        <dbReference type="EMBL" id="MET3109773.1"/>
    </source>
</evidence>
<reference evidence="10 11" key="1">
    <citation type="submission" date="2024-05" db="EMBL/GenBank/DDBJ databases">
        <title>Genomic Encyclopedia of Type Strains, Phase IV (KMG-IV): sequencing the most valuable type-strain genomes for metagenomic binning, comparative biology and taxonomic classification.</title>
        <authorList>
            <person name="Goeker M."/>
        </authorList>
    </citation>
    <scope>NUCLEOTIDE SEQUENCE [LARGE SCALE GENOMIC DNA]</scope>
    <source>
        <strain evidence="10 11">DSM 25286</strain>
    </source>
</reference>
<dbReference type="Gene3D" id="3.10.350.10">
    <property type="entry name" value="LysM domain"/>
    <property type="match status" value="1"/>
</dbReference>
<dbReference type="Pfam" id="PF01510">
    <property type="entry name" value="Amidase_2"/>
    <property type="match status" value="1"/>
</dbReference>
<dbReference type="EC" id="3.5.1.28" evidence="3"/>
<dbReference type="PANTHER" id="PTHR30417">
    <property type="entry name" value="N-ACETYLMURAMOYL-L-ALANINE AMIDASE AMID"/>
    <property type="match status" value="1"/>
</dbReference>
<comment type="similarity">
    <text evidence="2">Belongs to the N-acetylmuramoyl-L-alanine amidase 2 family.</text>
</comment>
<evidence type="ECO:0000256" key="8">
    <source>
        <dbReference type="SAM" id="MobiDB-lite"/>
    </source>
</evidence>
<evidence type="ECO:0000256" key="5">
    <source>
        <dbReference type="ARBA" id="ARBA00022969"/>
    </source>
</evidence>
<dbReference type="InterPro" id="IPR036505">
    <property type="entry name" value="Amidase/PGRP_sf"/>
</dbReference>
<evidence type="ECO:0000259" key="9">
    <source>
        <dbReference type="PROSITE" id="PS51782"/>
    </source>
</evidence>
<dbReference type="PANTHER" id="PTHR30417:SF11">
    <property type="entry name" value="N-ACETYLMURAMOYL-L-ALANINE AMIDASE XLYA"/>
    <property type="match status" value="1"/>
</dbReference>
<dbReference type="InterPro" id="IPR051206">
    <property type="entry name" value="NAMLAA_amidase_2"/>
</dbReference>
<name>A0ABV2E5T2_9STAP</name>
<evidence type="ECO:0000256" key="1">
    <source>
        <dbReference type="ARBA" id="ARBA00001561"/>
    </source>
</evidence>
<dbReference type="InterPro" id="IPR036779">
    <property type="entry name" value="LysM_dom_sf"/>
</dbReference>
<keyword evidence="5" id="KW-0749">Sporulation</keyword>
<sequence length="365" mass="40940">MSYKIVNMWVSPSKYNIKATYAMSPTTITIHNTANVAPARNEVAYMRNNNNMTSYHVAIDDKEVVQAIPFNRNSWAAGDGLNGTGNRRSIHIEICYSMDNGYSGAYSNRYAQAEENTALYTAYVLHQYGWGVNRLRQHYDWSRKDCPHKMRAHGRWNAFKNRVQAHLNAIKKGNTSATKKTTTKKKTTQKAKGSTYTVKSGDSLWAISKASGVSVANLKSWNNLSSNTIHVGQNLSLKKPAKKSTKKKSSKGKGTGGVKNIRYHGDWRYNSNTGAYWVPVTVDFIVGDQPIYAYEHVPKRIHRAPSMAKAGARIKVVELCRCDGHVWAVYRTGSGRLRYLPIKKWNGKGGRVTNKGLFGYFSKAD</sequence>
<feature type="region of interest" description="Disordered" evidence="8">
    <location>
        <begin position="174"/>
        <end position="193"/>
    </location>
</feature>
<keyword evidence="6" id="KW-0178">Competence</keyword>
<evidence type="ECO:0000256" key="3">
    <source>
        <dbReference type="ARBA" id="ARBA00011901"/>
    </source>
</evidence>
<dbReference type="SUPFAM" id="SSF54106">
    <property type="entry name" value="LysM domain"/>
    <property type="match status" value="1"/>
</dbReference>
<comment type="caution">
    <text evidence="10">The sequence shown here is derived from an EMBL/GenBank/DDBJ whole genome shotgun (WGS) entry which is preliminary data.</text>
</comment>
<keyword evidence="7" id="KW-0961">Cell wall biogenesis/degradation</keyword>
<proteinExistence type="inferred from homology"/>
<evidence type="ECO:0000256" key="2">
    <source>
        <dbReference type="ARBA" id="ARBA00007553"/>
    </source>
</evidence>
<dbReference type="Pfam" id="PF01476">
    <property type="entry name" value="LysM"/>
    <property type="match status" value="1"/>
</dbReference>
<keyword evidence="11" id="KW-1185">Reference proteome</keyword>
<feature type="compositionally biased region" description="Basic residues" evidence="8">
    <location>
        <begin position="239"/>
        <end position="251"/>
    </location>
</feature>
<protein>
    <recommendedName>
        <fullName evidence="3">N-acetylmuramoyl-L-alanine amidase</fullName>
        <ecNumber evidence="3">3.5.1.28</ecNumber>
    </recommendedName>
</protein>
<evidence type="ECO:0000256" key="7">
    <source>
        <dbReference type="ARBA" id="ARBA00023316"/>
    </source>
</evidence>
<dbReference type="Proteomes" id="UP001549019">
    <property type="component" value="Unassembled WGS sequence"/>
</dbReference>
<dbReference type="PROSITE" id="PS51782">
    <property type="entry name" value="LYSM"/>
    <property type="match status" value="1"/>
</dbReference>
<dbReference type="Gene3D" id="2.30.30.40">
    <property type="entry name" value="SH3 Domains"/>
    <property type="match status" value="1"/>
</dbReference>
<evidence type="ECO:0000313" key="11">
    <source>
        <dbReference type="Proteomes" id="UP001549019"/>
    </source>
</evidence>
<dbReference type="SMART" id="SM00644">
    <property type="entry name" value="Ami_2"/>
    <property type="match status" value="1"/>
</dbReference>
<dbReference type="CDD" id="cd00118">
    <property type="entry name" value="LysM"/>
    <property type="match status" value="1"/>
</dbReference>
<organism evidence="10 11">
    <name type="scientific">Salinicoccus halitifaciens</name>
    <dbReference type="NCBI Taxonomy" id="1073415"/>
    <lineage>
        <taxon>Bacteria</taxon>
        <taxon>Bacillati</taxon>
        <taxon>Bacillota</taxon>
        <taxon>Bacilli</taxon>
        <taxon>Bacillales</taxon>
        <taxon>Staphylococcaceae</taxon>
        <taxon>Salinicoccus</taxon>
    </lineage>
</organism>
<comment type="catalytic activity">
    <reaction evidence="1">
        <text>Hydrolyzes the link between N-acetylmuramoyl residues and L-amino acid residues in certain cell-wall glycopeptides.</text>
        <dbReference type="EC" id="3.5.1.28"/>
    </reaction>
</comment>
<dbReference type="EMBL" id="JBDZDV010000001">
    <property type="protein sequence ID" value="MET3109773.1"/>
    <property type="molecule type" value="Genomic_DNA"/>
</dbReference>
<evidence type="ECO:0000256" key="4">
    <source>
        <dbReference type="ARBA" id="ARBA00022801"/>
    </source>
</evidence>
<accession>A0ABV2E5T2</accession>
<dbReference type="InterPro" id="IPR018392">
    <property type="entry name" value="LysM"/>
</dbReference>
<dbReference type="SMART" id="SM00257">
    <property type="entry name" value="LysM"/>
    <property type="match status" value="1"/>
</dbReference>
<dbReference type="Gene3D" id="3.40.80.10">
    <property type="entry name" value="Peptidoglycan recognition protein-like"/>
    <property type="match status" value="1"/>
</dbReference>
<feature type="region of interest" description="Disordered" evidence="8">
    <location>
        <begin position="234"/>
        <end position="257"/>
    </location>
</feature>
<dbReference type="InterPro" id="IPR002502">
    <property type="entry name" value="Amidase_domain"/>
</dbReference>
<dbReference type="SUPFAM" id="SSF55846">
    <property type="entry name" value="N-acetylmuramoyl-L-alanine amidase-like"/>
    <property type="match status" value="1"/>
</dbReference>
<gene>
    <name evidence="10" type="ORF">ABHD89_000161</name>
</gene>
<keyword evidence="4" id="KW-0378">Hydrolase</keyword>
<dbReference type="RefSeq" id="WP_330166169.1">
    <property type="nucleotide sequence ID" value="NZ_JAJNCU010000001.1"/>
</dbReference>